<dbReference type="InterPro" id="IPR011035">
    <property type="entry name" value="Ribosomal_bL25/Gln-tRNA_synth"/>
</dbReference>
<proteinExistence type="predicted"/>
<dbReference type="GO" id="GO:0006412">
    <property type="term" value="P:translation"/>
    <property type="evidence" value="ECO:0007669"/>
    <property type="project" value="InterPro"/>
</dbReference>
<dbReference type="GO" id="GO:0003735">
    <property type="term" value="F:structural constituent of ribosome"/>
    <property type="evidence" value="ECO:0007669"/>
    <property type="project" value="InterPro"/>
</dbReference>
<reference evidence="7 8" key="1">
    <citation type="submission" date="2016-11" db="EMBL/GenBank/DDBJ databases">
        <authorList>
            <person name="Jaros S."/>
            <person name="Januszkiewicz K."/>
            <person name="Wedrychowicz H."/>
        </authorList>
    </citation>
    <scope>NUCLEOTIDE SEQUENCE [LARGE SCALE GENOMIC DNA]</scope>
    <source>
        <strain evidence="7 8">DSM 3089</strain>
    </source>
</reference>
<organism evidence="7 8">
    <name type="scientific">Clostridium collagenovorans DSM 3089</name>
    <dbReference type="NCBI Taxonomy" id="1121306"/>
    <lineage>
        <taxon>Bacteria</taxon>
        <taxon>Bacillati</taxon>
        <taxon>Bacillota</taxon>
        <taxon>Clostridia</taxon>
        <taxon>Eubacteriales</taxon>
        <taxon>Clostridiaceae</taxon>
        <taxon>Clostridium</taxon>
    </lineage>
</organism>
<evidence type="ECO:0000256" key="2">
    <source>
        <dbReference type="ARBA" id="ARBA00022884"/>
    </source>
</evidence>
<evidence type="ECO:0000259" key="6">
    <source>
        <dbReference type="Pfam" id="PF14693"/>
    </source>
</evidence>
<dbReference type="AlphaFoldDB" id="A0A1M5XXW2"/>
<dbReference type="SUPFAM" id="SSF50715">
    <property type="entry name" value="Ribosomal protein L25-like"/>
    <property type="match status" value="1"/>
</dbReference>
<dbReference type="InterPro" id="IPR020057">
    <property type="entry name" value="Ribosomal_bL25_b-dom"/>
</dbReference>
<evidence type="ECO:0000313" key="7">
    <source>
        <dbReference type="EMBL" id="SHI04562.1"/>
    </source>
</evidence>
<dbReference type="InterPro" id="IPR001021">
    <property type="entry name" value="Ribosomal_bL25_long"/>
</dbReference>
<keyword evidence="4" id="KW-0687">Ribonucleoprotein</keyword>
<accession>A0A1M5XXW2</accession>
<dbReference type="InterPro" id="IPR029751">
    <property type="entry name" value="Ribosomal_L25_dom"/>
</dbReference>
<protein>
    <submittedName>
        <fullName evidence="7">Large subunit ribosomal protein L25</fullName>
    </submittedName>
</protein>
<keyword evidence="1" id="KW-0699">rRNA-binding</keyword>
<evidence type="ECO:0000313" key="8">
    <source>
        <dbReference type="Proteomes" id="UP000184526"/>
    </source>
</evidence>
<dbReference type="Gene3D" id="2.40.240.10">
    <property type="entry name" value="Ribosomal Protein L25, Chain P"/>
    <property type="match status" value="1"/>
</dbReference>
<dbReference type="InterPro" id="IPR020056">
    <property type="entry name" value="Rbsml_bL25/Gln-tRNA_synth_N"/>
</dbReference>
<dbReference type="PANTHER" id="PTHR33284:SF1">
    <property type="entry name" value="RIBOSOMAL PROTEIN L25_GLN-TRNA SYNTHETASE, ANTI-CODON-BINDING DOMAIN-CONTAINING PROTEIN"/>
    <property type="match status" value="1"/>
</dbReference>
<dbReference type="GO" id="GO:0008097">
    <property type="term" value="F:5S rRNA binding"/>
    <property type="evidence" value="ECO:0007669"/>
    <property type="project" value="InterPro"/>
</dbReference>
<dbReference type="STRING" id="1121306.SAMN02745196_02512"/>
<dbReference type="EMBL" id="FQXP01000010">
    <property type="protein sequence ID" value="SHI04562.1"/>
    <property type="molecule type" value="Genomic_DNA"/>
</dbReference>
<evidence type="ECO:0000259" key="5">
    <source>
        <dbReference type="Pfam" id="PF01386"/>
    </source>
</evidence>
<dbReference type="CDD" id="cd00495">
    <property type="entry name" value="Ribosomal_L25_TL5_CTC"/>
    <property type="match status" value="1"/>
</dbReference>
<dbReference type="Pfam" id="PF01386">
    <property type="entry name" value="Ribosomal_L25p"/>
    <property type="match status" value="1"/>
</dbReference>
<dbReference type="InterPro" id="IPR020930">
    <property type="entry name" value="Ribosomal_uL5_bac-type"/>
</dbReference>
<sequence>MENVLVKVFEREEKACRLKNSEFLPGVVYGREIQSKKVKVNKKEIFACLLENGERALVNLLIDGVESLALIRSVGRNPGDGTIIHIDFQVVDEEDVITRKVPISYVGKKMLKSKGLYLQKCHTTVEVEGMVKRIPERFIVDLSSRNLGENITVKSLNLGEGLKAITAIDKALAVVSRL</sequence>
<dbReference type="GO" id="GO:0022625">
    <property type="term" value="C:cytosolic large ribosomal subunit"/>
    <property type="evidence" value="ECO:0007669"/>
    <property type="project" value="TreeGrafter"/>
</dbReference>
<name>A0A1M5XXW2_9CLOT</name>
<dbReference type="Pfam" id="PF14693">
    <property type="entry name" value="Ribosomal_TL5_C"/>
    <property type="match status" value="1"/>
</dbReference>
<gene>
    <name evidence="7" type="ORF">SAMN02745196_02512</name>
</gene>
<dbReference type="Proteomes" id="UP000184526">
    <property type="component" value="Unassembled WGS sequence"/>
</dbReference>
<dbReference type="Gene3D" id="2.170.120.20">
    <property type="entry name" value="Ribosomal protein L25, beta domain"/>
    <property type="match status" value="1"/>
</dbReference>
<dbReference type="RefSeq" id="WP_072832362.1">
    <property type="nucleotide sequence ID" value="NZ_FQXP01000010.1"/>
</dbReference>
<evidence type="ECO:0000256" key="4">
    <source>
        <dbReference type="ARBA" id="ARBA00023274"/>
    </source>
</evidence>
<feature type="domain" description="Large ribosomal subunit protein bL25 L25" evidence="5">
    <location>
        <begin position="10"/>
        <end position="88"/>
    </location>
</feature>
<keyword evidence="8" id="KW-1185">Reference proteome</keyword>
<dbReference type="OrthoDB" id="9790002at2"/>
<feature type="domain" description="Large ribosomal subunit protein bL25 beta" evidence="6">
    <location>
        <begin position="97"/>
        <end position="176"/>
    </location>
</feature>
<keyword evidence="2" id="KW-0694">RNA-binding</keyword>
<evidence type="ECO:0000256" key="3">
    <source>
        <dbReference type="ARBA" id="ARBA00022980"/>
    </source>
</evidence>
<evidence type="ECO:0000256" key="1">
    <source>
        <dbReference type="ARBA" id="ARBA00022730"/>
    </source>
</evidence>
<dbReference type="InterPro" id="IPR037121">
    <property type="entry name" value="Ribosomal_bL25_C"/>
</dbReference>
<keyword evidence="3 7" id="KW-0689">Ribosomal protein</keyword>
<dbReference type="NCBIfam" id="TIGR00731">
    <property type="entry name" value="bL25_bact_ctc"/>
    <property type="match status" value="1"/>
</dbReference>
<dbReference type="PANTHER" id="PTHR33284">
    <property type="entry name" value="RIBOSOMAL PROTEIN L25/GLN-TRNA SYNTHETASE, ANTI-CODON-BINDING DOMAIN-CONTAINING PROTEIN"/>
    <property type="match status" value="1"/>
</dbReference>